<name>A0A015IEE2_RHIIW</name>
<proteinExistence type="predicted"/>
<feature type="transmembrane region" description="Helical" evidence="1">
    <location>
        <begin position="31"/>
        <end position="48"/>
    </location>
</feature>
<reference evidence="2 3" key="1">
    <citation type="submission" date="2014-02" db="EMBL/GenBank/DDBJ databases">
        <title>Single nucleus genome sequencing reveals high similarity among nuclei of an endomycorrhizal fungus.</title>
        <authorList>
            <person name="Lin K."/>
            <person name="Geurts R."/>
            <person name="Zhang Z."/>
            <person name="Limpens E."/>
            <person name="Saunders D.G."/>
            <person name="Mu D."/>
            <person name="Pang E."/>
            <person name="Cao H."/>
            <person name="Cha H."/>
            <person name="Lin T."/>
            <person name="Zhou Q."/>
            <person name="Shang Y."/>
            <person name="Li Y."/>
            <person name="Ivanov S."/>
            <person name="Sharma T."/>
            <person name="Velzen R.V."/>
            <person name="Ruijter N.D."/>
            <person name="Aanen D.K."/>
            <person name="Win J."/>
            <person name="Kamoun S."/>
            <person name="Bisseling T."/>
            <person name="Huang S."/>
        </authorList>
    </citation>
    <scope>NUCLEOTIDE SEQUENCE [LARGE SCALE GENOMIC DNA]</scope>
    <source>
        <strain evidence="3">DAOM197198w</strain>
    </source>
</reference>
<keyword evidence="3" id="KW-1185">Reference proteome</keyword>
<sequence>MLVLVITLFLLAVFSPCIIYGGLLSLFKIKVYLSGILISLICCCCNIVDNNAPPVAEIPFPLPIPFDVFIMALSVYSTLPMSVSKLFGKLYGNFTLNGILIIGSLSLIPLIPLIPFGDNKSINLDPLLFDLVDSQILYLTSHKICSSP</sequence>
<organism evidence="2 3">
    <name type="scientific">Rhizophagus irregularis (strain DAOM 197198w)</name>
    <name type="common">Glomus intraradices</name>
    <dbReference type="NCBI Taxonomy" id="1432141"/>
    <lineage>
        <taxon>Eukaryota</taxon>
        <taxon>Fungi</taxon>
        <taxon>Fungi incertae sedis</taxon>
        <taxon>Mucoromycota</taxon>
        <taxon>Glomeromycotina</taxon>
        <taxon>Glomeromycetes</taxon>
        <taxon>Glomerales</taxon>
        <taxon>Glomeraceae</taxon>
        <taxon>Rhizophagus</taxon>
    </lineage>
</organism>
<evidence type="ECO:0000256" key="1">
    <source>
        <dbReference type="SAM" id="Phobius"/>
    </source>
</evidence>
<evidence type="ECO:0000313" key="3">
    <source>
        <dbReference type="Proteomes" id="UP000022910"/>
    </source>
</evidence>
<feature type="transmembrane region" description="Helical" evidence="1">
    <location>
        <begin position="91"/>
        <end position="114"/>
    </location>
</feature>
<accession>A0A015IEE2</accession>
<keyword evidence="1" id="KW-1133">Transmembrane helix</keyword>
<dbReference type="EMBL" id="JEMT01029310">
    <property type="protein sequence ID" value="EXX52325.1"/>
    <property type="molecule type" value="Genomic_DNA"/>
</dbReference>
<gene>
    <name evidence="2" type="ORF">RirG_253750</name>
</gene>
<dbReference type="AlphaFoldDB" id="A0A015IEE2"/>
<dbReference type="HOGENOM" id="CLU_1759817_0_0_1"/>
<keyword evidence="1" id="KW-0472">Membrane</keyword>
<dbReference type="Proteomes" id="UP000022910">
    <property type="component" value="Unassembled WGS sequence"/>
</dbReference>
<comment type="caution">
    <text evidence="2">The sequence shown here is derived from an EMBL/GenBank/DDBJ whole genome shotgun (WGS) entry which is preliminary data.</text>
</comment>
<evidence type="ECO:0000313" key="2">
    <source>
        <dbReference type="EMBL" id="EXX52325.1"/>
    </source>
</evidence>
<feature type="transmembrane region" description="Helical" evidence="1">
    <location>
        <begin position="60"/>
        <end position="79"/>
    </location>
</feature>
<protein>
    <submittedName>
        <fullName evidence="2">Uncharacterized protein</fullName>
    </submittedName>
</protein>
<keyword evidence="1" id="KW-0812">Transmembrane</keyword>